<proteinExistence type="predicted"/>
<dbReference type="KEGG" id="vg:77945276"/>
<evidence type="ECO:0000313" key="2">
    <source>
        <dbReference type="Proteomes" id="UP000502617"/>
    </source>
</evidence>
<accession>A0A6G8R5T3</accession>
<dbReference type="GeneID" id="77945276"/>
<protein>
    <submittedName>
        <fullName evidence="1">Uncharacterized protein</fullName>
    </submittedName>
</protein>
<dbReference type="EMBL" id="MT162466">
    <property type="protein sequence ID" value="QIN96742.1"/>
    <property type="molecule type" value="Genomic_DNA"/>
</dbReference>
<reference evidence="1 2" key="1">
    <citation type="submission" date="2020-03" db="EMBL/GenBank/DDBJ databases">
        <title>The Isolation and Genome Sequence of a Novel Cyanophage S-N03 from the Huanghai Sea, China.</title>
        <authorList>
            <person name="Jiang T."/>
        </authorList>
    </citation>
    <scope>NUCLEOTIDE SEQUENCE [LARGE SCALE GENOMIC DNA]</scope>
</reference>
<evidence type="ECO:0000313" key="1">
    <source>
        <dbReference type="EMBL" id="QIN96742.1"/>
    </source>
</evidence>
<name>A0A6G8R5T3_9CAUD</name>
<keyword evidence="2" id="KW-1185">Reference proteome</keyword>
<sequence length="51" mass="5800">MTSFIAQGFHTDLAIVILVGLFDGINRVLPAYLEQLDRDELTRRGFILPPR</sequence>
<dbReference type="Proteomes" id="UP000502617">
    <property type="component" value="Segment"/>
</dbReference>
<organism evidence="1 2">
    <name type="scientific">Synechococcus phage S-N03</name>
    <dbReference type="NCBI Taxonomy" id="2718943"/>
    <lineage>
        <taxon>Viruses</taxon>
        <taxon>Duplodnaviria</taxon>
        <taxon>Heunggongvirae</taxon>
        <taxon>Uroviricota</taxon>
        <taxon>Caudoviricetes</taxon>
        <taxon>Pantevenvirales</taxon>
        <taxon>Kyanoviridae</taxon>
        <taxon>Huanghaivirus</taxon>
        <taxon>Huanghaivirus snothree</taxon>
    </lineage>
</organism>
<dbReference type="RefSeq" id="YP_010669122.1">
    <property type="nucleotide sequence ID" value="NC_070959.1"/>
</dbReference>